<comment type="caution">
    <text evidence="1">The sequence shown here is derived from an EMBL/GenBank/DDBJ whole genome shotgun (WGS) entry which is preliminary data.</text>
</comment>
<name>A0AA35RZM2_GEOBA</name>
<accession>A0AA35RZM2</accession>
<organism evidence="1 2">
    <name type="scientific">Geodia barretti</name>
    <name type="common">Barrett's horny sponge</name>
    <dbReference type="NCBI Taxonomy" id="519541"/>
    <lineage>
        <taxon>Eukaryota</taxon>
        <taxon>Metazoa</taxon>
        <taxon>Porifera</taxon>
        <taxon>Demospongiae</taxon>
        <taxon>Heteroscleromorpha</taxon>
        <taxon>Tetractinellida</taxon>
        <taxon>Astrophorina</taxon>
        <taxon>Geodiidae</taxon>
        <taxon>Geodia</taxon>
    </lineage>
</organism>
<gene>
    <name evidence="1" type="ORF">GBAR_LOCUS12312</name>
</gene>
<dbReference type="Pfam" id="PF01663">
    <property type="entry name" value="Phosphodiest"/>
    <property type="match status" value="1"/>
</dbReference>
<evidence type="ECO:0008006" key="3">
    <source>
        <dbReference type="Google" id="ProtNLM"/>
    </source>
</evidence>
<evidence type="ECO:0000313" key="1">
    <source>
        <dbReference type="EMBL" id="CAI8020609.1"/>
    </source>
</evidence>
<protein>
    <recommendedName>
        <fullName evidence="3">Nucleotide pyrophosphatase</fullName>
    </recommendedName>
</protein>
<keyword evidence="2" id="KW-1185">Reference proteome</keyword>
<dbReference type="InterPro" id="IPR002591">
    <property type="entry name" value="Phosphodiest/P_Trfase"/>
</dbReference>
<dbReference type="InterPro" id="IPR017850">
    <property type="entry name" value="Alkaline_phosphatase_core_sf"/>
</dbReference>
<dbReference type="AlphaFoldDB" id="A0AA35RZM2"/>
<sequence>MSWPPTVKTGIQVEGTGPGVSNHHQVAGYHLFVAGKWAARPIGGQRDPETLDPSALQNVPHIDPVTIEPVENGKWDALPDSTEPVREVELTIQPLARGREDVMPSVYSNGEAPDETRIPKPFYGLIYASGDNGYDRVRICRSRSGDDSVADLGPGEWSEWWLDTFEIEAAEVEGYVRMKLVTLTPTADAFELFVPQIWPREGYTVPETIATTIDTEIGSFLQNPARDALGQMDDDTYFELLDYHHQRLADVATHLATNNDWDVLMVESHAPDYASHFFLSQADEISGAAPETIHRCREGLRRTYESVDRMIGQLMEQADEETVILVCSDHGGTPNQFRAVDIEEVLEETGFIVKDGNGAIDWTKTRAVNVGLVHIFINLAGREPNGIVAPEDYEATQRELIAALHTYKDEKTGRHPFTLAVTRADAEMFNLHGDLVGDVVYALRPEFDGAHGKQLPSVSFGIGGQHSTFILSGAGVRQGVALQRQVRVVDVAPTLCYLLGLPMPNNVEGGVVYEALEDPNWHLTYLQSSVVS</sequence>
<proteinExistence type="predicted"/>
<evidence type="ECO:0000313" key="2">
    <source>
        <dbReference type="Proteomes" id="UP001174909"/>
    </source>
</evidence>
<dbReference type="Proteomes" id="UP001174909">
    <property type="component" value="Unassembled WGS sequence"/>
</dbReference>
<dbReference type="Gene3D" id="3.40.720.10">
    <property type="entry name" value="Alkaline Phosphatase, subunit A"/>
    <property type="match status" value="1"/>
</dbReference>
<dbReference type="EMBL" id="CASHTH010001839">
    <property type="protein sequence ID" value="CAI8020609.1"/>
    <property type="molecule type" value="Genomic_DNA"/>
</dbReference>
<dbReference type="SUPFAM" id="SSF53649">
    <property type="entry name" value="Alkaline phosphatase-like"/>
    <property type="match status" value="1"/>
</dbReference>
<reference evidence="1" key="1">
    <citation type="submission" date="2023-03" db="EMBL/GenBank/DDBJ databases">
        <authorList>
            <person name="Steffen K."/>
            <person name="Cardenas P."/>
        </authorList>
    </citation>
    <scope>NUCLEOTIDE SEQUENCE</scope>
</reference>